<accession>A0A8J3CGS3</accession>
<name>A0A8J3CGS3_9PSEU</name>
<organism evidence="1 2">
    <name type="scientific">Longimycelium tulufanense</name>
    <dbReference type="NCBI Taxonomy" id="907463"/>
    <lineage>
        <taxon>Bacteria</taxon>
        <taxon>Bacillati</taxon>
        <taxon>Actinomycetota</taxon>
        <taxon>Actinomycetes</taxon>
        <taxon>Pseudonocardiales</taxon>
        <taxon>Pseudonocardiaceae</taxon>
        <taxon>Longimycelium</taxon>
    </lineage>
</organism>
<dbReference type="EMBL" id="BMMK01000018">
    <property type="protein sequence ID" value="GGM63820.1"/>
    <property type="molecule type" value="Genomic_DNA"/>
</dbReference>
<keyword evidence="2" id="KW-1185">Reference proteome</keyword>
<reference evidence="1" key="1">
    <citation type="journal article" date="2014" name="Int. J. Syst. Evol. Microbiol.">
        <title>Complete genome sequence of Corynebacterium casei LMG S-19264T (=DSM 44701T), isolated from a smear-ripened cheese.</title>
        <authorList>
            <consortium name="US DOE Joint Genome Institute (JGI-PGF)"/>
            <person name="Walter F."/>
            <person name="Albersmeier A."/>
            <person name="Kalinowski J."/>
            <person name="Ruckert C."/>
        </authorList>
    </citation>
    <scope>NUCLEOTIDE SEQUENCE</scope>
    <source>
        <strain evidence="1">CGMCC 4.5737</strain>
    </source>
</reference>
<reference evidence="1" key="2">
    <citation type="submission" date="2020-09" db="EMBL/GenBank/DDBJ databases">
        <authorList>
            <person name="Sun Q."/>
            <person name="Zhou Y."/>
        </authorList>
    </citation>
    <scope>NUCLEOTIDE SEQUENCE</scope>
    <source>
        <strain evidence="1">CGMCC 4.5737</strain>
    </source>
</reference>
<sequence>MSRLAELVVADRVRVFARDRPVAVAGPLEVLSARRRPGAITRCTPGESRAAADRVLAGRRPSGLAGSVGGCRAAGCDRLNAVSASSVTSLWEDPWRHR</sequence>
<protein>
    <submittedName>
        <fullName evidence="1">Uncharacterized protein</fullName>
    </submittedName>
</protein>
<evidence type="ECO:0000313" key="1">
    <source>
        <dbReference type="EMBL" id="GGM63820.1"/>
    </source>
</evidence>
<proteinExistence type="predicted"/>
<dbReference type="AlphaFoldDB" id="A0A8J3CGS3"/>
<comment type="caution">
    <text evidence="1">The sequence shown here is derived from an EMBL/GenBank/DDBJ whole genome shotgun (WGS) entry which is preliminary data.</text>
</comment>
<evidence type="ECO:0000313" key="2">
    <source>
        <dbReference type="Proteomes" id="UP000637578"/>
    </source>
</evidence>
<gene>
    <name evidence="1" type="ORF">GCM10012275_37980</name>
</gene>
<dbReference type="Proteomes" id="UP000637578">
    <property type="component" value="Unassembled WGS sequence"/>
</dbReference>